<dbReference type="Proteomes" id="UP001303046">
    <property type="component" value="Unassembled WGS sequence"/>
</dbReference>
<name>A0ABR1BU47_NECAM</name>
<keyword evidence="2" id="KW-1185">Reference proteome</keyword>
<reference evidence="1 2" key="1">
    <citation type="submission" date="2023-08" db="EMBL/GenBank/DDBJ databases">
        <title>A Necator americanus chromosomal reference genome.</title>
        <authorList>
            <person name="Ilik V."/>
            <person name="Petrzelkova K.J."/>
            <person name="Pardy F."/>
            <person name="Fuh T."/>
            <person name="Niatou-Singa F.S."/>
            <person name="Gouil Q."/>
            <person name="Baker L."/>
            <person name="Ritchie M.E."/>
            <person name="Jex A.R."/>
            <person name="Gazzola D."/>
            <person name="Li H."/>
            <person name="Toshio Fujiwara R."/>
            <person name="Zhan B."/>
            <person name="Aroian R.V."/>
            <person name="Pafco B."/>
            <person name="Schwarz E.M."/>
        </authorList>
    </citation>
    <scope>NUCLEOTIDE SEQUENCE [LARGE SCALE GENOMIC DNA]</scope>
    <source>
        <strain evidence="1 2">Aroian</strain>
        <tissue evidence="1">Whole animal</tissue>
    </source>
</reference>
<comment type="caution">
    <text evidence="1">The sequence shown here is derived from an EMBL/GenBank/DDBJ whole genome shotgun (WGS) entry which is preliminary data.</text>
</comment>
<evidence type="ECO:0000313" key="2">
    <source>
        <dbReference type="Proteomes" id="UP001303046"/>
    </source>
</evidence>
<organism evidence="1 2">
    <name type="scientific">Necator americanus</name>
    <name type="common">Human hookworm</name>
    <dbReference type="NCBI Taxonomy" id="51031"/>
    <lineage>
        <taxon>Eukaryota</taxon>
        <taxon>Metazoa</taxon>
        <taxon>Ecdysozoa</taxon>
        <taxon>Nematoda</taxon>
        <taxon>Chromadorea</taxon>
        <taxon>Rhabditida</taxon>
        <taxon>Rhabditina</taxon>
        <taxon>Rhabditomorpha</taxon>
        <taxon>Strongyloidea</taxon>
        <taxon>Ancylostomatidae</taxon>
        <taxon>Bunostominae</taxon>
        <taxon>Necator</taxon>
    </lineage>
</organism>
<gene>
    <name evidence="1" type="primary">Necator_chrI.g2262</name>
    <name evidence="1" type="ORF">RB195_006135</name>
</gene>
<evidence type="ECO:0000313" key="1">
    <source>
        <dbReference type="EMBL" id="KAK6728888.1"/>
    </source>
</evidence>
<dbReference type="EMBL" id="JAVFWL010000001">
    <property type="protein sequence ID" value="KAK6728888.1"/>
    <property type="molecule type" value="Genomic_DNA"/>
</dbReference>
<sequence length="114" mass="13162">MENRSEALSTEANACTSQKAKKLPIYLLRKIPTNFAFSPSSACILLKSYFRMDKRDLDGDTSFLADLLTQDNPSVEFIEQDLRVTLNAIHRQVDICLTLRIQWRHIREDNSFVL</sequence>
<proteinExistence type="predicted"/>
<protein>
    <submittedName>
        <fullName evidence="1">Uncharacterized protein</fullName>
    </submittedName>
</protein>
<accession>A0ABR1BU47</accession>